<keyword evidence="2" id="KW-0812">Transmembrane</keyword>
<proteinExistence type="predicted"/>
<name>A0A4P9XF50_9FUNG</name>
<evidence type="ECO:0000313" key="3">
    <source>
        <dbReference type="EMBL" id="RKP04168.1"/>
    </source>
</evidence>
<feature type="region of interest" description="Disordered" evidence="1">
    <location>
        <begin position="75"/>
        <end position="97"/>
    </location>
</feature>
<reference evidence="4" key="1">
    <citation type="journal article" date="2018" name="Nat. Microbiol.">
        <title>Leveraging single-cell genomics to expand the fungal tree of life.</title>
        <authorList>
            <person name="Ahrendt S.R."/>
            <person name="Quandt C.A."/>
            <person name="Ciobanu D."/>
            <person name="Clum A."/>
            <person name="Salamov A."/>
            <person name="Andreopoulos B."/>
            <person name="Cheng J.F."/>
            <person name="Woyke T."/>
            <person name="Pelin A."/>
            <person name="Henrissat B."/>
            <person name="Reynolds N.K."/>
            <person name="Benny G.L."/>
            <person name="Smith M.E."/>
            <person name="James T.Y."/>
            <person name="Grigoriev I.V."/>
        </authorList>
    </citation>
    <scope>NUCLEOTIDE SEQUENCE [LARGE SCALE GENOMIC DNA]</scope>
    <source>
        <strain evidence="4">ATCC 52028</strain>
    </source>
</reference>
<keyword evidence="4" id="KW-1185">Reference proteome</keyword>
<organism evidence="3 4">
    <name type="scientific">Caulochytrium protostelioides</name>
    <dbReference type="NCBI Taxonomy" id="1555241"/>
    <lineage>
        <taxon>Eukaryota</taxon>
        <taxon>Fungi</taxon>
        <taxon>Fungi incertae sedis</taxon>
        <taxon>Chytridiomycota</taxon>
        <taxon>Chytridiomycota incertae sedis</taxon>
        <taxon>Chytridiomycetes</taxon>
        <taxon>Caulochytriales</taxon>
        <taxon>Caulochytriaceae</taxon>
        <taxon>Caulochytrium</taxon>
    </lineage>
</organism>
<evidence type="ECO:0000313" key="4">
    <source>
        <dbReference type="Proteomes" id="UP000274922"/>
    </source>
</evidence>
<dbReference type="AlphaFoldDB" id="A0A4P9XF50"/>
<evidence type="ECO:0000256" key="1">
    <source>
        <dbReference type="SAM" id="MobiDB-lite"/>
    </source>
</evidence>
<keyword evidence="2" id="KW-1133">Transmembrane helix</keyword>
<feature type="compositionally biased region" description="Low complexity" evidence="1">
    <location>
        <begin position="78"/>
        <end position="94"/>
    </location>
</feature>
<accession>A0A4P9XF50</accession>
<evidence type="ECO:0008006" key="5">
    <source>
        <dbReference type="Google" id="ProtNLM"/>
    </source>
</evidence>
<gene>
    <name evidence="3" type="ORF">CXG81DRAFT_23273</name>
</gene>
<feature type="transmembrane region" description="Helical" evidence="2">
    <location>
        <begin position="516"/>
        <end position="535"/>
    </location>
</feature>
<keyword evidence="2" id="KW-0472">Membrane</keyword>
<evidence type="ECO:0000256" key="2">
    <source>
        <dbReference type="SAM" id="Phobius"/>
    </source>
</evidence>
<dbReference type="EMBL" id="ML014113">
    <property type="protein sequence ID" value="RKP04168.1"/>
    <property type="molecule type" value="Genomic_DNA"/>
</dbReference>
<sequence length="543" mass="57383">MDGVHVRRTPYCSARAPPASRGRRVSRTAAATASWLLLLLAVTAMGVVATVAAAGAAEAAQGMPFDPNALRAHLRGRPAAQSSSSRAAPTAAPPGEGLPWTAMARAYLDDSLRLTQAMLAQANALWTSGAGLSLVLRRSDAASAAPAAGVSAEDRAAHLKQAMAEYAAVRARRGSSIPLASADVAVGINVAPALASSRLQPRDGLVLDAAGLPQMNAKLEAASAPCNGVGRLINSLTYPVFNCSNTLVESAFISPERNPDCATCGLTDTACLQSCCTAIANPSNSTLCICPSDFTGPTCGIPITWSCDQQRLAPLPETQCTEPFQVWGGSASTDALRVPFANTGAAYSGRPGCTVYRPDDRVTFAVGLTCRSTQRLLRTAVNTTSDGFWNYHVLDGDRLAVSNAPRAFLVKFFDFCRPVASKYTVSAVPTAAQMMYNATRAAVQLTLDSATIPLNDPDTCIGVGNRLWWESRWNASYYDPWTPLAANVPLRGVLDYELTKTRGEVVSRKRLNTIKIVFIILGSIAGATLIAYALFRKGRNIAL</sequence>
<dbReference type="Proteomes" id="UP000274922">
    <property type="component" value="Unassembled WGS sequence"/>
</dbReference>
<feature type="region of interest" description="Disordered" evidence="1">
    <location>
        <begin position="1"/>
        <end position="25"/>
    </location>
</feature>
<protein>
    <recommendedName>
        <fullName evidence="5">EGF-like domain-containing protein</fullName>
    </recommendedName>
</protein>